<dbReference type="GO" id="GO:0006396">
    <property type="term" value="P:RNA processing"/>
    <property type="evidence" value="ECO:0007669"/>
    <property type="project" value="InterPro"/>
</dbReference>
<dbReference type="CDD" id="cd21147">
    <property type="entry name" value="RsmF_methylt_CTD1"/>
    <property type="match status" value="1"/>
</dbReference>
<dbReference type="EMBL" id="JAWJAV010000001">
    <property type="protein sequence ID" value="MDV2620357.1"/>
    <property type="molecule type" value="Genomic_DNA"/>
</dbReference>
<dbReference type="GO" id="GO:0008173">
    <property type="term" value="F:RNA methyltransferase activity"/>
    <property type="evidence" value="ECO:0007669"/>
    <property type="project" value="InterPro"/>
</dbReference>
<evidence type="ECO:0000256" key="7">
    <source>
        <dbReference type="SAM" id="MobiDB-lite"/>
    </source>
</evidence>
<dbReference type="InterPro" id="IPR031341">
    <property type="entry name" value="Methyltr_RsmF_N"/>
</dbReference>
<dbReference type="PROSITE" id="PS51686">
    <property type="entry name" value="SAM_MT_RSMB_NOP"/>
    <property type="match status" value="1"/>
</dbReference>
<dbReference type="Proteomes" id="UP001280897">
    <property type="component" value="Unassembled WGS sequence"/>
</dbReference>
<comment type="similarity">
    <text evidence="6">Belongs to the class I-like SAM-binding methyltransferase superfamily. RsmB/NOP family.</text>
</comment>
<keyword evidence="2 6" id="KW-0489">Methyltransferase</keyword>
<evidence type="ECO:0000256" key="2">
    <source>
        <dbReference type="ARBA" id="ARBA00022603"/>
    </source>
</evidence>
<dbReference type="Gene3D" id="3.40.50.150">
    <property type="entry name" value="Vaccinia Virus protein VP39"/>
    <property type="match status" value="1"/>
</dbReference>
<accession>A0AAW8YCM3</accession>
<dbReference type="InterPro" id="IPR029063">
    <property type="entry name" value="SAM-dependent_MTases_sf"/>
</dbReference>
<organism evidence="9 10">
    <name type="scientific">Pediococcus acidilactici</name>
    <dbReference type="NCBI Taxonomy" id="1254"/>
    <lineage>
        <taxon>Bacteria</taxon>
        <taxon>Bacillati</taxon>
        <taxon>Bacillota</taxon>
        <taxon>Bacilli</taxon>
        <taxon>Lactobacillales</taxon>
        <taxon>Lactobacillaceae</taxon>
        <taxon>Pediococcus</taxon>
        <taxon>Pediococcus acidilactici group</taxon>
    </lineage>
</organism>
<evidence type="ECO:0000256" key="4">
    <source>
        <dbReference type="ARBA" id="ARBA00022691"/>
    </source>
</evidence>
<dbReference type="GO" id="GO:0001510">
    <property type="term" value="P:RNA methylation"/>
    <property type="evidence" value="ECO:0007669"/>
    <property type="project" value="InterPro"/>
</dbReference>
<reference evidence="9" key="2">
    <citation type="submission" date="2023-10" db="EMBL/GenBank/DDBJ databases">
        <authorList>
            <person name="Khurajog B."/>
        </authorList>
    </citation>
    <scope>NUCLEOTIDE SEQUENCE</scope>
    <source>
        <strain evidence="9">BF9</strain>
    </source>
</reference>
<keyword evidence="1" id="KW-0963">Cytoplasm</keyword>
<name>A0AAW8YCM3_PEDAC</name>
<dbReference type="InterPro" id="IPR049560">
    <property type="entry name" value="MeTrfase_RsmB-F_NOP2_cat"/>
</dbReference>
<dbReference type="PANTHER" id="PTHR22807">
    <property type="entry name" value="NOP2 YEAST -RELATED NOL1/NOP2/FMU SUN DOMAIN-CONTAINING"/>
    <property type="match status" value="1"/>
</dbReference>
<evidence type="ECO:0000313" key="9">
    <source>
        <dbReference type="EMBL" id="MDV2620357.1"/>
    </source>
</evidence>
<keyword evidence="5 6" id="KW-0694">RNA-binding</keyword>
<feature type="binding site" evidence="6">
    <location>
        <position position="172"/>
    </location>
    <ligand>
        <name>S-adenosyl-L-methionine</name>
        <dbReference type="ChEBI" id="CHEBI:59789"/>
    </ligand>
</feature>
<dbReference type="NCBIfam" id="TIGR00446">
    <property type="entry name" value="nop2p"/>
    <property type="match status" value="1"/>
</dbReference>
<dbReference type="InterPro" id="IPR031340">
    <property type="entry name" value="RsmF_methylt_CI"/>
</dbReference>
<dbReference type="InterPro" id="IPR011023">
    <property type="entry name" value="Nop2p"/>
</dbReference>
<evidence type="ECO:0000256" key="1">
    <source>
        <dbReference type="ARBA" id="ARBA00022490"/>
    </source>
</evidence>
<dbReference type="Pfam" id="PF17125">
    <property type="entry name" value="Methyltr_RsmF_N"/>
    <property type="match status" value="1"/>
</dbReference>
<reference evidence="9" key="1">
    <citation type="journal article" date="2023" name="PeerJ">
        <title>Selection and evaluation of lactic acid bacteria from chicken feces in Thailand as potential probiotics.</title>
        <authorList>
            <person name="Khurajog B."/>
            <person name="Disastra Y."/>
            <person name="Lawwyne L.D."/>
            <person name="Sirichokchatchawan W."/>
            <person name="Niyomtham W."/>
            <person name="Yindee J."/>
            <person name="Hampson D.J."/>
            <person name="Prapasarakul N."/>
        </authorList>
    </citation>
    <scope>NUCLEOTIDE SEQUENCE</scope>
    <source>
        <strain evidence="9">BF9</strain>
    </source>
</reference>
<dbReference type="AlphaFoldDB" id="A0AAW8YCM3"/>
<evidence type="ECO:0000313" key="10">
    <source>
        <dbReference type="Proteomes" id="UP001280897"/>
    </source>
</evidence>
<dbReference type="Gene3D" id="3.30.70.1170">
    <property type="entry name" value="Sun protein, domain 3"/>
    <property type="match status" value="1"/>
</dbReference>
<gene>
    <name evidence="9" type="ORF">R0G89_01215</name>
</gene>
<dbReference type="InterPro" id="IPR027391">
    <property type="entry name" value="Nol1_Nop2_Fmu_2"/>
</dbReference>
<comment type="caution">
    <text evidence="6">Lacks conserved residue(s) required for the propagation of feature annotation.</text>
</comment>
<feature type="binding site" evidence="6">
    <location>
        <begin position="103"/>
        <end position="109"/>
    </location>
    <ligand>
        <name>S-adenosyl-L-methionine</name>
        <dbReference type="ChEBI" id="CHEBI:59789"/>
    </ligand>
</feature>
<dbReference type="PRINTS" id="PR02008">
    <property type="entry name" value="RCMTFAMILY"/>
</dbReference>
<dbReference type="Pfam" id="PF17126">
    <property type="entry name" value="RsmF_methylt_CI"/>
    <property type="match status" value="1"/>
</dbReference>
<dbReference type="GO" id="GO:0003723">
    <property type="term" value="F:RNA binding"/>
    <property type="evidence" value="ECO:0007669"/>
    <property type="project" value="UniProtKB-UniRule"/>
</dbReference>
<dbReference type="GeneID" id="57365852"/>
<dbReference type="SUPFAM" id="SSF53335">
    <property type="entry name" value="S-adenosyl-L-methionine-dependent methyltransferases"/>
    <property type="match status" value="1"/>
</dbReference>
<feature type="region of interest" description="Disordered" evidence="7">
    <location>
        <begin position="297"/>
        <end position="318"/>
    </location>
</feature>
<dbReference type="PANTHER" id="PTHR22807:SF30">
    <property type="entry name" value="28S RRNA (CYTOSINE(4447)-C(5))-METHYLTRANSFERASE-RELATED"/>
    <property type="match status" value="1"/>
</dbReference>
<proteinExistence type="inferred from homology"/>
<keyword evidence="3 6" id="KW-0808">Transferase</keyword>
<dbReference type="RefSeq" id="WP_008840913.1">
    <property type="nucleotide sequence ID" value="NZ_CP050079.1"/>
</dbReference>
<dbReference type="Pfam" id="PF01189">
    <property type="entry name" value="Methyltr_RsmB-F"/>
    <property type="match status" value="1"/>
</dbReference>
<protein>
    <submittedName>
        <fullName evidence="9">RsmF rRNA methyltransferase first C-terminal domain-containing protein</fullName>
    </submittedName>
</protein>
<keyword evidence="4 6" id="KW-0949">S-adenosyl-L-methionine</keyword>
<dbReference type="CDD" id="cd02440">
    <property type="entry name" value="AdoMet_MTases"/>
    <property type="match status" value="1"/>
</dbReference>
<feature type="binding site" evidence="6">
    <location>
        <position position="127"/>
    </location>
    <ligand>
        <name>S-adenosyl-L-methionine</name>
        <dbReference type="ChEBI" id="CHEBI:59789"/>
    </ligand>
</feature>
<sequence>MRLPDGFKEKYQKLLGEEAQPFLASFDQTVEKGFRVNPLKGTVKLHDHSIDQPISYSDWGYYGKVNGKTIDHQSGLVYSQEPSAMLVGEIAHPQPGQKVLDLCAAPGGKTTYLASFMAQEGLLVTNEINRGRAKVLAENVERFGIQNAVILNESPDRLVKKFNGYFDLIVVDAPCSGEGMFRKDPEAVEYWSLEYPEECARRQREILKSAMQLLAPNGNLVYSTCTFAPEEDEQIIAWLLENYPDLKMEPVARTENMDAGRPEWANGNPELAKAIRLFPHHFKGEGHFIAKLSNHAEAATPQPKGKRKKKGRASDNSLDREQQRLWQDFANQFLVNPQSFAKDHLIVHNQRLYYQTVPVDLSGLRIVKPGLELGKFKKRRFEPSLGLLMALQKADIKQVVEITPEQWQKYVHGEEIATEAAGRGWVALAVDDIIVGPGKLVQGKVKNFYPKGLRINFTVK</sequence>
<dbReference type="GO" id="GO:0008757">
    <property type="term" value="F:S-adenosylmethionine-dependent methyltransferase activity"/>
    <property type="evidence" value="ECO:0007669"/>
    <property type="project" value="InterPro"/>
</dbReference>
<dbReference type="Pfam" id="PF13636">
    <property type="entry name" value="Methyltranf_PUA"/>
    <property type="match status" value="1"/>
</dbReference>
<feature type="domain" description="SAM-dependent MTase RsmB/NOP-type" evidence="8">
    <location>
        <begin position="1"/>
        <end position="295"/>
    </location>
</feature>
<comment type="caution">
    <text evidence="9">The sequence shown here is derived from an EMBL/GenBank/DDBJ whole genome shotgun (WGS) entry which is preliminary data.</text>
</comment>
<feature type="active site" description="Nucleophile" evidence="6">
    <location>
        <position position="225"/>
    </location>
</feature>
<evidence type="ECO:0000256" key="6">
    <source>
        <dbReference type="PROSITE-ProRule" id="PRU01023"/>
    </source>
</evidence>
<evidence type="ECO:0000259" key="8">
    <source>
        <dbReference type="PROSITE" id="PS51686"/>
    </source>
</evidence>
<evidence type="ECO:0000256" key="3">
    <source>
        <dbReference type="ARBA" id="ARBA00022679"/>
    </source>
</evidence>
<evidence type="ECO:0000256" key="5">
    <source>
        <dbReference type="ARBA" id="ARBA00022884"/>
    </source>
</evidence>
<dbReference type="InterPro" id="IPR001678">
    <property type="entry name" value="MeTrfase_RsmB-F_NOP2_dom"/>
</dbReference>
<dbReference type="InterPro" id="IPR023267">
    <property type="entry name" value="RCMT"/>
</dbReference>
<dbReference type="Gene3D" id="2.30.130.60">
    <property type="match status" value="1"/>
</dbReference>